<evidence type="ECO:0000256" key="12">
    <source>
        <dbReference type="ARBA" id="ARBA00022801"/>
    </source>
</evidence>
<keyword evidence="28" id="KW-1185">Reference proteome</keyword>
<feature type="domain" description="Histidine kinase" evidence="25">
    <location>
        <begin position="214"/>
        <end position="417"/>
    </location>
</feature>
<evidence type="ECO:0000256" key="15">
    <source>
        <dbReference type="ARBA" id="ARBA00022912"/>
    </source>
</evidence>
<dbReference type="GO" id="GO:0000155">
    <property type="term" value="F:phosphorelay sensor kinase activity"/>
    <property type="evidence" value="ECO:0007669"/>
    <property type="project" value="InterPro"/>
</dbReference>
<dbReference type="Gene3D" id="1.10.287.130">
    <property type="match status" value="1"/>
</dbReference>
<comment type="cofactor">
    <cofactor evidence="2">
        <name>Mn(2+)</name>
        <dbReference type="ChEBI" id="CHEBI:29035"/>
    </cofactor>
</comment>
<dbReference type="PROSITE" id="PS50885">
    <property type="entry name" value="HAMP"/>
    <property type="match status" value="1"/>
</dbReference>
<evidence type="ECO:0000256" key="14">
    <source>
        <dbReference type="ARBA" id="ARBA00022842"/>
    </source>
</evidence>
<organism evidence="27 28">
    <name type="scientific">Rarobacter faecitabidus</name>
    <dbReference type="NCBI Taxonomy" id="13243"/>
    <lineage>
        <taxon>Bacteria</taxon>
        <taxon>Bacillati</taxon>
        <taxon>Actinomycetota</taxon>
        <taxon>Actinomycetes</taxon>
        <taxon>Micrococcales</taxon>
        <taxon>Rarobacteraceae</taxon>
        <taxon>Rarobacter</taxon>
    </lineage>
</organism>
<keyword evidence="11 27" id="KW-0418">Kinase</keyword>
<dbReference type="RefSeq" id="WP_142118362.1">
    <property type="nucleotide sequence ID" value="NZ_BAAASV010000002.1"/>
</dbReference>
<dbReference type="SMART" id="SM00387">
    <property type="entry name" value="HATPase_c"/>
    <property type="match status" value="1"/>
</dbReference>
<keyword evidence="7" id="KW-0597">Phosphoprotein</keyword>
<evidence type="ECO:0000256" key="9">
    <source>
        <dbReference type="ARBA" id="ARBA00022692"/>
    </source>
</evidence>
<comment type="catalytic activity">
    <reaction evidence="1">
        <text>ATP + protein L-histidine = ADP + protein N-phospho-L-histidine.</text>
        <dbReference type="EC" id="2.7.13.3"/>
    </reaction>
</comment>
<evidence type="ECO:0000256" key="6">
    <source>
        <dbReference type="ARBA" id="ARBA00022475"/>
    </source>
</evidence>
<evidence type="ECO:0000256" key="23">
    <source>
        <dbReference type="SAM" id="MobiDB-lite"/>
    </source>
</evidence>
<keyword evidence="8" id="KW-0808">Transferase</keyword>
<dbReference type="PROSITE" id="PS50109">
    <property type="entry name" value="HIS_KIN"/>
    <property type="match status" value="1"/>
</dbReference>
<comment type="subcellular location">
    <subcellularLocation>
        <location evidence="4">Cell membrane</location>
        <topology evidence="4">Multi-pass membrane protein</topology>
    </subcellularLocation>
</comment>
<dbReference type="Gene3D" id="6.10.340.10">
    <property type="match status" value="1"/>
</dbReference>
<feature type="transmembrane region" description="Helical" evidence="24">
    <location>
        <begin position="130"/>
        <end position="151"/>
    </location>
</feature>
<evidence type="ECO:0000256" key="21">
    <source>
        <dbReference type="ARBA" id="ARBA00040454"/>
    </source>
</evidence>
<dbReference type="PRINTS" id="PR00344">
    <property type="entry name" value="BCTRLSENSOR"/>
</dbReference>
<dbReference type="SUPFAM" id="SSF47384">
    <property type="entry name" value="Homodimeric domain of signal transducing histidine kinase"/>
    <property type="match status" value="1"/>
</dbReference>
<dbReference type="GO" id="GO:0005886">
    <property type="term" value="C:plasma membrane"/>
    <property type="evidence" value="ECO:0007669"/>
    <property type="project" value="UniProtKB-SubCell"/>
</dbReference>
<dbReference type="AlphaFoldDB" id="A0A542ZU64"/>
<dbReference type="Pfam" id="PF02518">
    <property type="entry name" value="HATPase_c"/>
    <property type="match status" value="1"/>
</dbReference>
<evidence type="ECO:0000256" key="8">
    <source>
        <dbReference type="ARBA" id="ARBA00022679"/>
    </source>
</evidence>
<keyword evidence="10" id="KW-0547">Nucleotide-binding</keyword>
<keyword evidence="19" id="KW-0843">Virulence</keyword>
<dbReference type="InterPro" id="IPR050980">
    <property type="entry name" value="2C_sensor_his_kinase"/>
</dbReference>
<dbReference type="InterPro" id="IPR036097">
    <property type="entry name" value="HisK_dim/P_sf"/>
</dbReference>
<dbReference type="PANTHER" id="PTHR44936">
    <property type="entry name" value="SENSOR PROTEIN CREC"/>
    <property type="match status" value="1"/>
</dbReference>
<keyword evidence="16 24" id="KW-1133">Transmembrane helix</keyword>
<dbReference type="GO" id="GO:0004721">
    <property type="term" value="F:phosphoprotein phosphatase activity"/>
    <property type="evidence" value="ECO:0007669"/>
    <property type="project" value="UniProtKB-KW"/>
</dbReference>
<evidence type="ECO:0000256" key="11">
    <source>
        <dbReference type="ARBA" id="ARBA00022777"/>
    </source>
</evidence>
<protein>
    <recommendedName>
        <fullName evidence="21">Signal transduction histidine-protein kinase/phosphatase MprB</fullName>
        <ecNumber evidence="5">2.7.13.3</ecNumber>
    </recommendedName>
    <alternativeName>
        <fullName evidence="22">Mycobacterial persistence regulator B</fullName>
    </alternativeName>
</protein>
<feature type="compositionally biased region" description="Basic residues" evidence="23">
    <location>
        <begin position="433"/>
        <end position="446"/>
    </location>
</feature>
<comment type="cofactor">
    <cofactor evidence="3">
        <name>Mg(2+)</name>
        <dbReference type="ChEBI" id="CHEBI:18420"/>
    </cofactor>
</comment>
<dbReference type="InterPro" id="IPR036890">
    <property type="entry name" value="HATPase_C_sf"/>
</dbReference>
<dbReference type="OrthoDB" id="5499837at2"/>
<evidence type="ECO:0000256" key="16">
    <source>
        <dbReference type="ARBA" id="ARBA00022989"/>
    </source>
</evidence>
<dbReference type="PANTHER" id="PTHR44936:SF9">
    <property type="entry name" value="SENSOR PROTEIN CREC"/>
    <property type="match status" value="1"/>
</dbReference>
<keyword evidence="15" id="KW-0904">Protein phosphatase</keyword>
<comment type="caution">
    <text evidence="27">The sequence shown here is derived from an EMBL/GenBank/DDBJ whole genome shotgun (WGS) entry which is preliminary data.</text>
</comment>
<evidence type="ECO:0000256" key="13">
    <source>
        <dbReference type="ARBA" id="ARBA00022840"/>
    </source>
</evidence>
<evidence type="ECO:0000256" key="19">
    <source>
        <dbReference type="ARBA" id="ARBA00023026"/>
    </source>
</evidence>
<keyword evidence="24" id="KW-0472">Membrane</keyword>
<keyword evidence="6" id="KW-1003">Cell membrane</keyword>
<dbReference type="SUPFAM" id="SSF55874">
    <property type="entry name" value="ATPase domain of HSP90 chaperone/DNA topoisomerase II/histidine kinase"/>
    <property type="match status" value="1"/>
</dbReference>
<proteinExistence type="predicted"/>
<dbReference type="Pfam" id="PF00512">
    <property type="entry name" value="HisKA"/>
    <property type="match status" value="1"/>
</dbReference>
<keyword evidence="12" id="KW-0378">Hydrolase</keyword>
<feature type="domain" description="HAMP" evidence="26">
    <location>
        <begin position="154"/>
        <end position="206"/>
    </location>
</feature>
<feature type="region of interest" description="Disordered" evidence="23">
    <location>
        <begin position="422"/>
        <end position="446"/>
    </location>
</feature>
<keyword evidence="14" id="KW-0460">Magnesium</keyword>
<evidence type="ECO:0000256" key="4">
    <source>
        <dbReference type="ARBA" id="ARBA00004651"/>
    </source>
</evidence>
<feature type="transmembrane region" description="Helical" evidence="24">
    <location>
        <begin position="6"/>
        <end position="29"/>
    </location>
</feature>
<dbReference type="InterPro" id="IPR004358">
    <property type="entry name" value="Sig_transdc_His_kin-like_C"/>
</dbReference>
<evidence type="ECO:0000256" key="3">
    <source>
        <dbReference type="ARBA" id="ARBA00001946"/>
    </source>
</evidence>
<evidence type="ECO:0000256" key="18">
    <source>
        <dbReference type="ARBA" id="ARBA00023016"/>
    </source>
</evidence>
<gene>
    <name evidence="27" type="ORF">FB461_0346</name>
</gene>
<evidence type="ECO:0000256" key="5">
    <source>
        <dbReference type="ARBA" id="ARBA00012438"/>
    </source>
</evidence>
<dbReference type="Proteomes" id="UP000315389">
    <property type="component" value="Unassembled WGS sequence"/>
</dbReference>
<sequence length="446" mass="47595">MRQRVLLATIASVVVTVILLGVPLALFGGRMVSDVEQRRLEVRAEEIGRVVDGRIGLGETVDSDLLDGFAAGSSGQLAISVVVVTATGDQISGGTAISGRTIETALRTDSNTIVVIATSYWDVFWRSFQVVLVVAALSLAALLIGLGWAVWQANRLSAPLVYLAASAELLGSGQVRPRIEPSGVEEIDLVAQELSRSADRLASRLAVERQFSSDVSHQLRTPLTALAMRLEEIMLASDDDYVRDEARKSLEQVERLAGVVEDLRQRARQTTGGTTEPVALREVVDQQRDEWLASFEAQERDIRIEVDSDVQVLATPGALAQVLATLIENSLKHGSGLTTVSATAGRGSGAVVISVADEGMGVPEEIVPRVFEREVSSGKGSGLGLGLARDLVAADGGRLELSQRAPAIFSIFLAGVPRVLDPDEVLPTGGSSRVRKPRGRKKPEQD</sequence>
<dbReference type="EMBL" id="VFOS01000001">
    <property type="protein sequence ID" value="TQL63867.1"/>
    <property type="molecule type" value="Genomic_DNA"/>
</dbReference>
<evidence type="ECO:0000256" key="7">
    <source>
        <dbReference type="ARBA" id="ARBA00022553"/>
    </source>
</evidence>
<keyword evidence="20" id="KW-0464">Manganese</keyword>
<evidence type="ECO:0000256" key="17">
    <source>
        <dbReference type="ARBA" id="ARBA00023012"/>
    </source>
</evidence>
<evidence type="ECO:0000313" key="27">
    <source>
        <dbReference type="EMBL" id="TQL63867.1"/>
    </source>
</evidence>
<dbReference type="Pfam" id="PF18092">
    <property type="entry name" value="DraK_HK_N"/>
    <property type="match status" value="1"/>
</dbReference>
<evidence type="ECO:0000256" key="1">
    <source>
        <dbReference type="ARBA" id="ARBA00000085"/>
    </source>
</evidence>
<dbReference type="InterPro" id="IPR003660">
    <property type="entry name" value="HAMP_dom"/>
</dbReference>
<dbReference type="InterPro" id="IPR003661">
    <property type="entry name" value="HisK_dim/P_dom"/>
</dbReference>
<dbReference type="InterPro" id="IPR003594">
    <property type="entry name" value="HATPase_dom"/>
</dbReference>
<dbReference type="InterPro" id="IPR005467">
    <property type="entry name" value="His_kinase_dom"/>
</dbReference>
<dbReference type="EC" id="2.7.13.3" evidence="5"/>
<evidence type="ECO:0000256" key="2">
    <source>
        <dbReference type="ARBA" id="ARBA00001936"/>
    </source>
</evidence>
<dbReference type="CDD" id="cd00082">
    <property type="entry name" value="HisKA"/>
    <property type="match status" value="1"/>
</dbReference>
<accession>A0A542ZU64</accession>
<keyword evidence="9 24" id="KW-0812">Transmembrane</keyword>
<evidence type="ECO:0000256" key="10">
    <source>
        <dbReference type="ARBA" id="ARBA00022741"/>
    </source>
</evidence>
<evidence type="ECO:0000313" key="28">
    <source>
        <dbReference type="Proteomes" id="UP000315389"/>
    </source>
</evidence>
<dbReference type="GO" id="GO:0005524">
    <property type="term" value="F:ATP binding"/>
    <property type="evidence" value="ECO:0007669"/>
    <property type="project" value="UniProtKB-KW"/>
</dbReference>
<evidence type="ECO:0000259" key="25">
    <source>
        <dbReference type="PROSITE" id="PS50109"/>
    </source>
</evidence>
<keyword evidence="18" id="KW-0346">Stress response</keyword>
<evidence type="ECO:0000259" key="26">
    <source>
        <dbReference type="PROSITE" id="PS50885"/>
    </source>
</evidence>
<name>A0A542ZU64_RARFA</name>
<evidence type="ECO:0000256" key="20">
    <source>
        <dbReference type="ARBA" id="ARBA00023211"/>
    </source>
</evidence>
<evidence type="ECO:0000256" key="22">
    <source>
        <dbReference type="ARBA" id="ARBA00041776"/>
    </source>
</evidence>
<dbReference type="Gene3D" id="3.30.565.10">
    <property type="entry name" value="Histidine kinase-like ATPase, C-terminal domain"/>
    <property type="match status" value="1"/>
</dbReference>
<keyword evidence="17" id="KW-0902">Two-component regulatory system</keyword>
<keyword evidence="13" id="KW-0067">ATP-binding</keyword>
<evidence type="ECO:0000256" key="24">
    <source>
        <dbReference type="SAM" id="Phobius"/>
    </source>
</evidence>
<dbReference type="SMART" id="SM00388">
    <property type="entry name" value="HisKA"/>
    <property type="match status" value="1"/>
</dbReference>
<dbReference type="InterPro" id="IPR040868">
    <property type="entry name" value="DraK_HK_N"/>
</dbReference>
<reference evidence="27 28" key="1">
    <citation type="submission" date="2019-06" db="EMBL/GenBank/DDBJ databases">
        <title>Sequencing the genomes of 1000 actinobacteria strains.</title>
        <authorList>
            <person name="Klenk H.-P."/>
        </authorList>
    </citation>
    <scope>NUCLEOTIDE SEQUENCE [LARGE SCALE GENOMIC DNA]</scope>
    <source>
        <strain evidence="27 28">DSM 4813</strain>
    </source>
</reference>